<comment type="subcellular location">
    <subcellularLocation>
        <location evidence="1">Membrane</location>
    </subcellularLocation>
</comment>
<sequence>MTGVEEIRDDLARLLGRCETWLETLGNQDDAPQDVDELAADVARVCSLRTRALSTLLNVGMLGRQSAGKSFLISGLQGRLEYWLVDDDDDEGEYTGILPSSANPTTACPSTVVPVGDDPSVNASGRGLLRVKFDDSDWVEIGTDLPPAVVASYGAADGKVTDRRREHINRRVLEIEVLISDALLPAKLFDLPGSESPDGDHDLIMRGAWAEADCFIYVTQATSALTVNELALIRDLYAHHLQTGKRVLWVLTGIDRATQREHGQAAWRNVQATNNDYLRTHFADAGGGLAAFVGEGFLPVSAAWEAKATAEEANGNATRNLRQRSGMDVLRDRLRQLVESGAGDRHLVQVADETRRLVRRRHRPIRDIVDAHQVSVDELAAQQAAVAERLERAASSAESMRTELADELERGIRAGQRPFADLAQELHRGLDQLIDEGKLDVEHVHEIDIRQVQTYTQWMVGPDGPATVWQRQLEQLDAKGRTLLRLALGDDATGSQLVSPEPLDSRLPPPPADARGAMSVYSLVQIAAGTVTVAGPLAGGAAALMTSLSLASIALPVGAAVAAAIGIAKITNVLKERESVIQKARNERKRMIDEQAKQARADFVEAARSQGQILIDAVEEHLEQHRARLHATLAQIMDRVDAEDTVASRELVTRLAPIEQTGREIIGELRDLADRP</sequence>
<dbReference type="InterPro" id="IPR027417">
    <property type="entry name" value="P-loop_NTPase"/>
</dbReference>
<keyword evidence="4" id="KW-0342">GTP-binding</keyword>
<dbReference type="Gene3D" id="3.40.50.300">
    <property type="entry name" value="P-loop containing nucleotide triphosphate hydrolases"/>
    <property type="match status" value="1"/>
</dbReference>
<accession>A0ABR5F1M0</accession>
<dbReference type="PANTHER" id="PTHR10465">
    <property type="entry name" value="TRANSMEMBRANE GTPASE FZO1"/>
    <property type="match status" value="1"/>
</dbReference>
<dbReference type="InterPro" id="IPR027094">
    <property type="entry name" value="Mitofusin_fam"/>
</dbReference>
<feature type="coiled-coil region" evidence="6">
    <location>
        <begin position="567"/>
        <end position="635"/>
    </location>
</feature>
<organism evidence="7 8">
    <name type="scientific">Protofrankia coriariae</name>
    <dbReference type="NCBI Taxonomy" id="1562887"/>
    <lineage>
        <taxon>Bacteria</taxon>
        <taxon>Bacillati</taxon>
        <taxon>Actinomycetota</taxon>
        <taxon>Actinomycetes</taxon>
        <taxon>Frankiales</taxon>
        <taxon>Frankiaceae</taxon>
        <taxon>Protofrankia</taxon>
    </lineage>
</organism>
<evidence type="ECO:0000313" key="8">
    <source>
        <dbReference type="Proteomes" id="UP000035425"/>
    </source>
</evidence>
<dbReference type="EMBL" id="JWIO01000028">
    <property type="protein sequence ID" value="KLL10614.1"/>
    <property type="molecule type" value="Genomic_DNA"/>
</dbReference>
<name>A0ABR5F1M0_9ACTN</name>
<evidence type="ECO:0000256" key="2">
    <source>
        <dbReference type="ARBA" id="ARBA00022741"/>
    </source>
</evidence>
<dbReference type="RefSeq" id="WP_047223950.1">
    <property type="nucleotide sequence ID" value="NZ_JWIO01000028.1"/>
</dbReference>
<evidence type="ECO:0000313" key="7">
    <source>
        <dbReference type="EMBL" id="KLL10614.1"/>
    </source>
</evidence>
<evidence type="ECO:0000256" key="1">
    <source>
        <dbReference type="ARBA" id="ARBA00004370"/>
    </source>
</evidence>
<evidence type="ECO:0008006" key="9">
    <source>
        <dbReference type="Google" id="ProtNLM"/>
    </source>
</evidence>
<keyword evidence="5" id="KW-0472">Membrane</keyword>
<reference evidence="7 8" key="1">
    <citation type="submission" date="2014-12" db="EMBL/GenBank/DDBJ databases">
        <title>Frankia sp. BMG5.1 draft genome.</title>
        <authorList>
            <person name="Gtari M."/>
            <person name="Ghodhbane-Gtari F."/>
            <person name="Nouioui I."/>
            <person name="Ktari A."/>
            <person name="Hezbri K."/>
            <person name="Mimouni W."/>
            <person name="Sbissi I."/>
            <person name="Ayari A."/>
            <person name="Yamanaka T."/>
            <person name="Normand P."/>
            <person name="Tisa L.S."/>
            <person name="Boudabous A."/>
        </authorList>
    </citation>
    <scope>NUCLEOTIDE SEQUENCE [LARGE SCALE GENOMIC DNA]</scope>
    <source>
        <strain evidence="7 8">BMG5.1</strain>
    </source>
</reference>
<keyword evidence="3" id="KW-0378">Hydrolase</keyword>
<keyword evidence="8" id="KW-1185">Reference proteome</keyword>
<dbReference type="Proteomes" id="UP000035425">
    <property type="component" value="Unassembled WGS sequence"/>
</dbReference>
<keyword evidence="6" id="KW-0175">Coiled coil</keyword>
<keyword evidence="2" id="KW-0547">Nucleotide-binding</keyword>
<protein>
    <recommendedName>
        <fullName evidence="9">Dynamin family protein</fullName>
    </recommendedName>
</protein>
<evidence type="ECO:0000256" key="3">
    <source>
        <dbReference type="ARBA" id="ARBA00022801"/>
    </source>
</evidence>
<gene>
    <name evidence="7" type="ORF">FrCorBMG51_16520</name>
</gene>
<evidence type="ECO:0000256" key="4">
    <source>
        <dbReference type="ARBA" id="ARBA00023134"/>
    </source>
</evidence>
<proteinExistence type="predicted"/>
<evidence type="ECO:0000256" key="5">
    <source>
        <dbReference type="ARBA" id="ARBA00023136"/>
    </source>
</evidence>
<comment type="caution">
    <text evidence="7">The sequence shown here is derived from an EMBL/GenBank/DDBJ whole genome shotgun (WGS) entry which is preliminary data.</text>
</comment>
<evidence type="ECO:0000256" key="6">
    <source>
        <dbReference type="SAM" id="Coils"/>
    </source>
</evidence>
<dbReference type="SUPFAM" id="SSF52540">
    <property type="entry name" value="P-loop containing nucleoside triphosphate hydrolases"/>
    <property type="match status" value="1"/>
</dbReference>
<dbReference type="PANTHER" id="PTHR10465:SF0">
    <property type="entry name" value="SARCALUMENIN"/>
    <property type="match status" value="1"/>
</dbReference>